<reference evidence="1 2" key="1">
    <citation type="submission" date="2016-12" db="EMBL/GenBank/DDBJ databases">
        <title>Draft genome sequences of seven strains of Pseudomonas fluorescens that produce 4-formylaminooxyvinylglycine.</title>
        <authorList>
            <person name="Okrent R.A."/>
            <person name="Manning V.A."/>
            <person name="Trippe K.M."/>
        </authorList>
    </citation>
    <scope>NUCLEOTIDE SEQUENCE [LARGE SCALE GENOMIC DNA]</scope>
    <source>
        <strain evidence="1 2">P5A</strain>
    </source>
</reference>
<dbReference type="EMBL" id="MSDF01000001">
    <property type="protein sequence ID" value="OPB01057.1"/>
    <property type="molecule type" value="Genomic_DNA"/>
</dbReference>
<name>A0A1T2ZAG3_PSEFL</name>
<dbReference type="AlphaFoldDB" id="A0A1T2ZAG3"/>
<comment type="caution">
    <text evidence="1">The sequence shown here is derived from an EMBL/GenBank/DDBJ whole genome shotgun (WGS) entry which is preliminary data.</text>
</comment>
<gene>
    <name evidence="1" type="ORF">BFW87_01280</name>
</gene>
<evidence type="ECO:0000313" key="2">
    <source>
        <dbReference type="Proteomes" id="UP000190965"/>
    </source>
</evidence>
<protein>
    <submittedName>
        <fullName evidence="1">Uncharacterized protein</fullName>
    </submittedName>
</protein>
<sequence length="77" mass="9164">MSSRQEAIEAERTLVVALGSPEHYRFFIPEWEPVDSLVGLHWFRCRLWEGFDVAYEIDAQLKHVYFKCWEFVESVSP</sequence>
<evidence type="ECO:0000313" key="1">
    <source>
        <dbReference type="EMBL" id="OPB01057.1"/>
    </source>
</evidence>
<organism evidence="1 2">
    <name type="scientific">Pseudomonas fluorescens</name>
    <dbReference type="NCBI Taxonomy" id="294"/>
    <lineage>
        <taxon>Bacteria</taxon>
        <taxon>Pseudomonadati</taxon>
        <taxon>Pseudomonadota</taxon>
        <taxon>Gammaproteobacteria</taxon>
        <taxon>Pseudomonadales</taxon>
        <taxon>Pseudomonadaceae</taxon>
        <taxon>Pseudomonas</taxon>
    </lineage>
</organism>
<proteinExistence type="predicted"/>
<accession>A0A1T2ZAG3</accession>
<dbReference type="Proteomes" id="UP000190965">
    <property type="component" value="Unassembled WGS sequence"/>
</dbReference>